<accession>A0ACC2X543</accession>
<evidence type="ECO:0000313" key="1">
    <source>
        <dbReference type="EMBL" id="KAJ9119140.1"/>
    </source>
</evidence>
<proteinExistence type="predicted"/>
<keyword evidence="2" id="KW-1185">Reference proteome</keyword>
<comment type="caution">
    <text evidence="1">The sequence shown here is derived from an EMBL/GenBank/DDBJ whole genome shotgun (WGS) entry which is preliminary data.</text>
</comment>
<reference evidence="1" key="1">
    <citation type="submission" date="2023-04" db="EMBL/GenBank/DDBJ databases">
        <title>Draft Genome sequencing of Naganishia species isolated from polar environments using Oxford Nanopore Technology.</title>
        <authorList>
            <person name="Leo P."/>
            <person name="Venkateswaran K."/>
        </authorList>
    </citation>
    <scope>NUCLEOTIDE SEQUENCE</scope>
    <source>
        <strain evidence="1">MNA-CCFEE 5425</strain>
    </source>
</reference>
<dbReference type="EMBL" id="JASBWU010000009">
    <property type="protein sequence ID" value="KAJ9119140.1"/>
    <property type="molecule type" value="Genomic_DNA"/>
</dbReference>
<sequence length="156" mass="16988">MSSLRQERKLSMLLAEMMGKMMRKEEIEDTLVDRAHKALLDDIGCDVDPINDFETDTVRCAATGNETVEDRLQLQVYFHAALHKAEQQGNGQVRDGSAKQADESDGISLEGRSSGTGSLQTNYTSWASSLVRRTADAVAGLTGNTRGPQTANEPTV</sequence>
<dbReference type="Proteomes" id="UP001243375">
    <property type="component" value="Unassembled WGS sequence"/>
</dbReference>
<name>A0ACC2X543_9TREE</name>
<protein>
    <submittedName>
        <fullName evidence="1">Uncharacterized protein</fullName>
    </submittedName>
</protein>
<evidence type="ECO:0000313" key="2">
    <source>
        <dbReference type="Proteomes" id="UP001243375"/>
    </source>
</evidence>
<organism evidence="1 2">
    <name type="scientific">Naganishia vaughanmartiniae</name>
    <dbReference type="NCBI Taxonomy" id="1424756"/>
    <lineage>
        <taxon>Eukaryota</taxon>
        <taxon>Fungi</taxon>
        <taxon>Dikarya</taxon>
        <taxon>Basidiomycota</taxon>
        <taxon>Agaricomycotina</taxon>
        <taxon>Tremellomycetes</taxon>
        <taxon>Filobasidiales</taxon>
        <taxon>Filobasidiaceae</taxon>
        <taxon>Naganishia</taxon>
    </lineage>
</organism>
<gene>
    <name evidence="1" type="ORF">QFC22_003631</name>
</gene>